<proteinExistence type="predicted"/>
<dbReference type="Pfam" id="PF05678">
    <property type="entry name" value="VQ"/>
    <property type="match status" value="1"/>
</dbReference>
<evidence type="ECO:0000313" key="4">
    <source>
        <dbReference type="Proteomes" id="UP000823775"/>
    </source>
</evidence>
<dbReference type="EMBL" id="JACEIK010000533">
    <property type="protein sequence ID" value="MCD7458648.1"/>
    <property type="molecule type" value="Genomic_DNA"/>
</dbReference>
<organism evidence="3 4">
    <name type="scientific">Datura stramonium</name>
    <name type="common">Jimsonweed</name>
    <name type="synonym">Common thornapple</name>
    <dbReference type="NCBI Taxonomy" id="4076"/>
    <lineage>
        <taxon>Eukaryota</taxon>
        <taxon>Viridiplantae</taxon>
        <taxon>Streptophyta</taxon>
        <taxon>Embryophyta</taxon>
        <taxon>Tracheophyta</taxon>
        <taxon>Spermatophyta</taxon>
        <taxon>Magnoliopsida</taxon>
        <taxon>eudicotyledons</taxon>
        <taxon>Gunneridae</taxon>
        <taxon>Pentapetalae</taxon>
        <taxon>asterids</taxon>
        <taxon>lamiids</taxon>
        <taxon>Solanales</taxon>
        <taxon>Solanaceae</taxon>
        <taxon>Solanoideae</taxon>
        <taxon>Datureae</taxon>
        <taxon>Datura</taxon>
    </lineage>
</organism>
<evidence type="ECO:0000259" key="2">
    <source>
        <dbReference type="Pfam" id="PF05678"/>
    </source>
</evidence>
<evidence type="ECO:0000313" key="3">
    <source>
        <dbReference type="EMBL" id="MCD7458648.1"/>
    </source>
</evidence>
<dbReference type="InterPro" id="IPR039607">
    <property type="entry name" value="VQ_8/17/18/20/21/25"/>
</dbReference>
<keyword evidence="4" id="KW-1185">Reference proteome</keyword>
<feature type="region of interest" description="Disordered" evidence="1">
    <location>
        <begin position="1"/>
        <end position="22"/>
    </location>
</feature>
<comment type="caution">
    <text evidence="3">The sequence shown here is derived from an EMBL/GenBank/DDBJ whole genome shotgun (WGS) entry which is preliminary data.</text>
</comment>
<feature type="compositionally biased region" description="Low complexity" evidence="1">
    <location>
        <begin position="1"/>
        <end position="16"/>
    </location>
</feature>
<accession>A0ABS8SIC4</accession>
<reference evidence="3 4" key="1">
    <citation type="journal article" date="2021" name="BMC Genomics">
        <title>Datura genome reveals duplications of psychoactive alkaloid biosynthetic genes and high mutation rate following tissue culture.</title>
        <authorList>
            <person name="Rajewski A."/>
            <person name="Carter-House D."/>
            <person name="Stajich J."/>
            <person name="Litt A."/>
        </authorList>
    </citation>
    <scope>NUCLEOTIDE SEQUENCE [LARGE SCALE GENOMIC DNA]</scope>
    <source>
        <strain evidence="3">AR-01</strain>
    </source>
</reference>
<protein>
    <recommendedName>
        <fullName evidence="2">VQ domain-containing protein</fullName>
    </recommendedName>
</protein>
<name>A0ABS8SIC4_DATST</name>
<gene>
    <name evidence="3" type="ORF">HAX54_038817</name>
</gene>
<dbReference type="Proteomes" id="UP000823775">
    <property type="component" value="Unassembled WGS sequence"/>
</dbReference>
<dbReference type="PANTHER" id="PTHR33143:SF62">
    <property type="entry name" value="VQ MOTIF-CONTAINING PROTEIN 25-LIKE"/>
    <property type="match status" value="1"/>
</dbReference>
<dbReference type="PANTHER" id="PTHR33143">
    <property type="entry name" value="F16F4.1 PROTEIN-RELATED"/>
    <property type="match status" value="1"/>
</dbReference>
<dbReference type="InterPro" id="IPR008889">
    <property type="entry name" value="VQ"/>
</dbReference>
<feature type="domain" description="VQ" evidence="2">
    <location>
        <begin position="38"/>
        <end position="64"/>
    </location>
</feature>
<sequence>MKQSITSSTTSPSCSTHNVHRDSCRISKLKPKIRIIHIIAPEIIKTDVEHFRDLVQRLTGKNAAQVKGKKLKRERKQRKKIESAAEDDVHQHLNMLQGTTTSNYRMKLEEESSHEGICGSVENSSSNGFLSGFGSMEGYIQDFGEFPLFPNFKPTQINMFEKDSYM</sequence>
<evidence type="ECO:0000256" key="1">
    <source>
        <dbReference type="SAM" id="MobiDB-lite"/>
    </source>
</evidence>